<organism evidence="2 3">
    <name type="scientific">Anaeramoeba flamelloides</name>
    <dbReference type="NCBI Taxonomy" id="1746091"/>
    <lineage>
        <taxon>Eukaryota</taxon>
        <taxon>Metamonada</taxon>
        <taxon>Anaeramoebidae</taxon>
        <taxon>Anaeramoeba</taxon>
    </lineage>
</organism>
<feature type="compositionally biased region" description="Basic residues" evidence="1">
    <location>
        <begin position="153"/>
        <end position="164"/>
    </location>
</feature>
<sequence length="256" mass="30063">MKFQYSNDEKTLKLYTDQLRLEDAKAIERLKNKFYKFGLLFKGESNRVDIAISLLEEINILPKGNSIFNLTKSISNFSIIHAGLCHPKIRPIFEADEIMSLLDFCKNRLVFNCRERHNEIKRKRDRNQLGETNIHHNHSSKKKNKETNITPPQKKKKISTKKKITNGSENGSGVNYNDYDFEAESDDDSNDLNFQDLSEISSMESDEQTKYYSKQQNQKNTKTTFKKKRKSKQTPTKKLIKREKIFQEKEVKNNRS</sequence>
<feature type="compositionally biased region" description="Basic and acidic residues" evidence="1">
    <location>
        <begin position="242"/>
        <end position="256"/>
    </location>
</feature>
<feature type="region of interest" description="Disordered" evidence="1">
    <location>
        <begin position="122"/>
        <end position="256"/>
    </location>
</feature>
<evidence type="ECO:0000313" key="3">
    <source>
        <dbReference type="Proteomes" id="UP001150062"/>
    </source>
</evidence>
<feature type="compositionally biased region" description="Basic residues" evidence="1">
    <location>
        <begin position="135"/>
        <end position="144"/>
    </location>
</feature>
<feature type="compositionally biased region" description="Acidic residues" evidence="1">
    <location>
        <begin position="179"/>
        <end position="190"/>
    </location>
</feature>
<accession>A0ABQ8YIC9</accession>
<feature type="compositionally biased region" description="Polar residues" evidence="1">
    <location>
        <begin position="166"/>
        <end position="175"/>
    </location>
</feature>
<name>A0ABQ8YIC9_9EUKA</name>
<comment type="caution">
    <text evidence="2">The sequence shown here is derived from an EMBL/GenBank/DDBJ whole genome shotgun (WGS) entry which is preliminary data.</text>
</comment>
<keyword evidence="3" id="KW-1185">Reference proteome</keyword>
<dbReference type="Proteomes" id="UP001150062">
    <property type="component" value="Unassembled WGS sequence"/>
</dbReference>
<proteinExistence type="predicted"/>
<evidence type="ECO:0000256" key="1">
    <source>
        <dbReference type="SAM" id="MobiDB-lite"/>
    </source>
</evidence>
<gene>
    <name evidence="2" type="ORF">M0813_02319</name>
</gene>
<protein>
    <submittedName>
        <fullName evidence="2">Uncharacterized protein</fullName>
    </submittedName>
</protein>
<feature type="compositionally biased region" description="Low complexity" evidence="1">
    <location>
        <begin position="210"/>
        <end position="223"/>
    </location>
</feature>
<reference evidence="2" key="1">
    <citation type="submission" date="2022-08" db="EMBL/GenBank/DDBJ databases">
        <title>Novel sulfate-reducing endosymbionts in the free-living metamonad Anaeramoeba.</title>
        <authorList>
            <person name="Jerlstrom-Hultqvist J."/>
            <person name="Cepicka I."/>
            <person name="Gallot-Lavallee L."/>
            <person name="Salas-Leiva D."/>
            <person name="Curtis B.A."/>
            <person name="Zahonova K."/>
            <person name="Pipaliya S."/>
            <person name="Dacks J."/>
            <person name="Roger A.J."/>
        </authorList>
    </citation>
    <scope>NUCLEOTIDE SEQUENCE</scope>
    <source>
        <strain evidence="2">Schooner1</strain>
    </source>
</reference>
<evidence type="ECO:0000313" key="2">
    <source>
        <dbReference type="EMBL" id="KAJ6244354.1"/>
    </source>
</evidence>
<dbReference type="EMBL" id="JAOAOG010000164">
    <property type="protein sequence ID" value="KAJ6244354.1"/>
    <property type="molecule type" value="Genomic_DNA"/>
</dbReference>
<feature type="compositionally biased region" description="Polar residues" evidence="1">
    <location>
        <begin position="191"/>
        <end position="203"/>
    </location>
</feature>